<dbReference type="AlphaFoldDB" id="A0A3D9ZTD1"/>
<dbReference type="OrthoDB" id="3404587at2"/>
<feature type="transmembrane region" description="Helical" evidence="1">
    <location>
        <begin position="56"/>
        <end position="81"/>
    </location>
</feature>
<dbReference type="Proteomes" id="UP000256913">
    <property type="component" value="Unassembled WGS sequence"/>
</dbReference>
<organism evidence="2 3">
    <name type="scientific">Asanoa ferruginea</name>
    <dbReference type="NCBI Taxonomy" id="53367"/>
    <lineage>
        <taxon>Bacteria</taxon>
        <taxon>Bacillati</taxon>
        <taxon>Actinomycetota</taxon>
        <taxon>Actinomycetes</taxon>
        <taxon>Micromonosporales</taxon>
        <taxon>Micromonosporaceae</taxon>
        <taxon>Asanoa</taxon>
    </lineage>
</organism>
<reference evidence="2 3" key="1">
    <citation type="submission" date="2018-08" db="EMBL/GenBank/DDBJ databases">
        <title>Sequencing the genomes of 1000 actinobacteria strains.</title>
        <authorList>
            <person name="Klenk H.-P."/>
        </authorList>
    </citation>
    <scope>NUCLEOTIDE SEQUENCE [LARGE SCALE GENOMIC DNA]</scope>
    <source>
        <strain evidence="2 3">DSM 44099</strain>
    </source>
</reference>
<dbReference type="EMBL" id="QUMQ01000001">
    <property type="protein sequence ID" value="REG00418.1"/>
    <property type="molecule type" value="Genomic_DNA"/>
</dbReference>
<keyword evidence="1" id="KW-1133">Transmembrane helix</keyword>
<gene>
    <name evidence="2" type="ORF">DFJ67_6471</name>
</gene>
<feature type="transmembrane region" description="Helical" evidence="1">
    <location>
        <begin position="22"/>
        <end position="44"/>
    </location>
</feature>
<keyword evidence="1" id="KW-0472">Membrane</keyword>
<evidence type="ECO:0000256" key="1">
    <source>
        <dbReference type="SAM" id="Phobius"/>
    </source>
</evidence>
<feature type="transmembrane region" description="Helical" evidence="1">
    <location>
        <begin position="101"/>
        <end position="119"/>
    </location>
</feature>
<dbReference type="RefSeq" id="WP_116071932.1">
    <property type="nucleotide sequence ID" value="NZ_BONB01000042.1"/>
</dbReference>
<comment type="caution">
    <text evidence="2">The sequence shown here is derived from an EMBL/GenBank/DDBJ whole genome shotgun (WGS) entry which is preliminary data.</text>
</comment>
<evidence type="ECO:0000313" key="2">
    <source>
        <dbReference type="EMBL" id="REG00418.1"/>
    </source>
</evidence>
<name>A0A3D9ZTD1_9ACTN</name>
<protein>
    <submittedName>
        <fullName evidence="2">Uncharacterized protein</fullName>
    </submittedName>
</protein>
<evidence type="ECO:0000313" key="3">
    <source>
        <dbReference type="Proteomes" id="UP000256913"/>
    </source>
</evidence>
<keyword evidence="1" id="KW-0812">Transmembrane</keyword>
<proteinExistence type="predicted"/>
<keyword evidence="3" id="KW-1185">Reference proteome</keyword>
<accession>A0A3D9ZTD1</accession>
<sequence length="126" mass="13592">MNVRQLAAVDMYGSIGVAWRRWLILGEFLLGLVGGLALGLYLILRGGPPGPVVFGVWVLGAGLNYLPLAVHALTLVAPGALERELTGVDLPATLRYYSVRQLWLVVPLLFLGLELARMIKGLRSSA</sequence>